<accession>A0A0T5NT57</accession>
<dbReference type="STRING" id="1641875.XM53_12830"/>
<dbReference type="InterPro" id="IPR021109">
    <property type="entry name" value="Peptidase_aspartic_dom_sf"/>
</dbReference>
<keyword evidence="1" id="KW-1133">Transmembrane helix</keyword>
<proteinExistence type="predicted"/>
<evidence type="ECO:0000313" key="3">
    <source>
        <dbReference type="Proteomes" id="UP000051295"/>
    </source>
</evidence>
<dbReference type="EMBL" id="LAXJ01000012">
    <property type="protein sequence ID" value="KRS12125.1"/>
    <property type="molecule type" value="Genomic_DNA"/>
</dbReference>
<dbReference type="CDD" id="cd05483">
    <property type="entry name" value="retropepsin_like_bacteria"/>
    <property type="match status" value="1"/>
</dbReference>
<dbReference type="RefSeq" id="WP_057793927.1">
    <property type="nucleotide sequence ID" value="NZ_LAXJ01000012.1"/>
</dbReference>
<keyword evidence="2" id="KW-0378">Hydrolase</keyword>
<keyword evidence="1" id="KW-0472">Membrane</keyword>
<gene>
    <name evidence="2" type="ORF">XM53_12830</name>
</gene>
<evidence type="ECO:0000313" key="2">
    <source>
        <dbReference type="EMBL" id="KRS12125.1"/>
    </source>
</evidence>
<keyword evidence="3" id="KW-1185">Reference proteome</keyword>
<keyword evidence="1" id="KW-0812">Transmembrane</keyword>
<keyword evidence="2" id="KW-0645">Protease</keyword>
<sequence>MTGDDTARLLYLVLLGAAVVAWFFAQNRTSLGKNMQYAVVWGLIFIGGIAAVGLWGDIRNTVSPAAYTTIGEDTIELRRAMDGHYYVTAQVNGAPVDFVVDTGATLIVLTRADAERAGLRTEDLAFVGRAGTANGTVSTAPVRLDSLSIGPLEDRGIAASVNGGELDQSLLGMSYLERFSNVQISDGRMILTR</sequence>
<organism evidence="2 3">
    <name type="scientific">Roseovarius atlanticus</name>
    <dbReference type="NCBI Taxonomy" id="1641875"/>
    <lineage>
        <taxon>Bacteria</taxon>
        <taxon>Pseudomonadati</taxon>
        <taxon>Pseudomonadota</taxon>
        <taxon>Alphaproteobacteria</taxon>
        <taxon>Rhodobacterales</taxon>
        <taxon>Roseobacteraceae</taxon>
        <taxon>Roseovarius</taxon>
    </lineage>
</organism>
<reference evidence="2 3" key="1">
    <citation type="submission" date="2015-04" db="EMBL/GenBank/DDBJ databases">
        <title>The draft genome sequence of Roseovarius sp.R12b.</title>
        <authorList>
            <person name="Li G."/>
            <person name="Lai Q."/>
            <person name="Shao Z."/>
            <person name="Yan P."/>
        </authorList>
    </citation>
    <scope>NUCLEOTIDE SEQUENCE [LARGE SCALE GENOMIC DNA]</scope>
    <source>
        <strain evidence="2 3">R12B</strain>
    </source>
</reference>
<dbReference type="PROSITE" id="PS00141">
    <property type="entry name" value="ASP_PROTEASE"/>
    <property type="match status" value="1"/>
</dbReference>
<dbReference type="Pfam" id="PF13975">
    <property type="entry name" value="gag-asp_proteas"/>
    <property type="match status" value="1"/>
</dbReference>
<feature type="transmembrane region" description="Helical" evidence="1">
    <location>
        <begin position="37"/>
        <end position="56"/>
    </location>
</feature>
<dbReference type="SUPFAM" id="SSF50630">
    <property type="entry name" value="Acid proteases"/>
    <property type="match status" value="1"/>
</dbReference>
<feature type="transmembrane region" description="Helical" evidence="1">
    <location>
        <begin position="6"/>
        <end position="25"/>
    </location>
</feature>
<dbReference type="PATRIC" id="fig|1641875.4.peg.361"/>
<dbReference type="OrthoDB" id="7595324at2"/>
<name>A0A0T5NT57_9RHOB</name>
<dbReference type="GO" id="GO:0004190">
    <property type="term" value="F:aspartic-type endopeptidase activity"/>
    <property type="evidence" value="ECO:0007669"/>
    <property type="project" value="InterPro"/>
</dbReference>
<comment type="caution">
    <text evidence="2">The sequence shown here is derived from an EMBL/GenBank/DDBJ whole genome shotgun (WGS) entry which is preliminary data.</text>
</comment>
<dbReference type="NCBIfam" id="TIGR02281">
    <property type="entry name" value="clan_AA_DTGA"/>
    <property type="match status" value="1"/>
</dbReference>
<protein>
    <submittedName>
        <fullName evidence="2">Aspartyl protease</fullName>
    </submittedName>
</protein>
<evidence type="ECO:0000256" key="1">
    <source>
        <dbReference type="SAM" id="Phobius"/>
    </source>
</evidence>
<dbReference type="GO" id="GO:0006508">
    <property type="term" value="P:proteolysis"/>
    <property type="evidence" value="ECO:0007669"/>
    <property type="project" value="UniProtKB-KW"/>
</dbReference>
<dbReference type="InterPro" id="IPR034122">
    <property type="entry name" value="Retropepsin-like_bacterial"/>
</dbReference>
<dbReference type="InterPro" id="IPR011969">
    <property type="entry name" value="Clan_AA_Asp_peptidase_C"/>
</dbReference>
<dbReference type="Gene3D" id="2.40.70.10">
    <property type="entry name" value="Acid Proteases"/>
    <property type="match status" value="1"/>
</dbReference>
<dbReference type="Proteomes" id="UP000051295">
    <property type="component" value="Unassembled WGS sequence"/>
</dbReference>
<dbReference type="InterPro" id="IPR001969">
    <property type="entry name" value="Aspartic_peptidase_AS"/>
</dbReference>
<dbReference type="AlphaFoldDB" id="A0A0T5NT57"/>